<feature type="transmembrane region" description="Helical" evidence="1">
    <location>
        <begin position="145"/>
        <end position="164"/>
    </location>
</feature>
<keyword evidence="1" id="KW-0812">Transmembrane</keyword>
<organism evidence="2 3">
    <name type="scientific">Brassica carinata</name>
    <name type="common">Ethiopian mustard</name>
    <name type="synonym">Abyssinian cabbage</name>
    <dbReference type="NCBI Taxonomy" id="52824"/>
    <lineage>
        <taxon>Eukaryota</taxon>
        <taxon>Viridiplantae</taxon>
        <taxon>Streptophyta</taxon>
        <taxon>Embryophyta</taxon>
        <taxon>Tracheophyta</taxon>
        <taxon>Spermatophyta</taxon>
        <taxon>Magnoliopsida</taxon>
        <taxon>eudicotyledons</taxon>
        <taxon>Gunneridae</taxon>
        <taxon>Pentapetalae</taxon>
        <taxon>rosids</taxon>
        <taxon>malvids</taxon>
        <taxon>Brassicales</taxon>
        <taxon>Brassicaceae</taxon>
        <taxon>Brassiceae</taxon>
        <taxon>Brassica</taxon>
    </lineage>
</organism>
<dbReference type="AlphaFoldDB" id="A0A8X7QTM8"/>
<accession>A0A8X7QTM8</accession>
<evidence type="ECO:0000313" key="2">
    <source>
        <dbReference type="EMBL" id="KAG2276368.1"/>
    </source>
</evidence>
<gene>
    <name evidence="2" type="ORF">Bca52824_058923</name>
</gene>
<keyword evidence="3" id="KW-1185">Reference proteome</keyword>
<dbReference type="EMBL" id="JAAMPC010000012">
    <property type="protein sequence ID" value="KAG2276368.1"/>
    <property type="molecule type" value="Genomic_DNA"/>
</dbReference>
<evidence type="ECO:0000256" key="1">
    <source>
        <dbReference type="SAM" id="Phobius"/>
    </source>
</evidence>
<sequence>MNVSITEDFRSLKATMNHMMEIVKKIKLSGRRSDGGNAPRCVQENLAHKTAPRKRVRARSSPMRHKHCTFRFKQPVEHKLFNSSKFGSGFCYTSPPKHITNASTKRSKTRGRITTRTLRTRFYLGMEVLIRDKVVMNWKSTRKKLNLKFTDISYLYFLFLFQLFN</sequence>
<protein>
    <submittedName>
        <fullName evidence="2">Uncharacterized protein</fullName>
    </submittedName>
</protein>
<comment type="caution">
    <text evidence="2">The sequence shown here is derived from an EMBL/GenBank/DDBJ whole genome shotgun (WGS) entry which is preliminary data.</text>
</comment>
<evidence type="ECO:0000313" key="3">
    <source>
        <dbReference type="Proteomes" id="UP000886595"/>
    </source>
</evidence>
<keyword evidence="1" id="KW-1133">Transmembrane helix</keyword>
<keyword evidence="1" id="KW-0472">Membrane</keyword>
<proteinExistence type="predicted"/>
<dbReference type="Proteomes" id="UP000886595">
    <property type="component" value="Unassembled WGS sequence"/>
</dbReference>
<reference evidence="2 3" key="1">
    <citation type="submission" date="2020-02" db="EMBL/GenBank/DDBJ databases">
        <authorList>
            <person name="Ma Q."/>
            <person name="Huang Y."/>
            <person name="Song X."/>
            <person name="Pei D."/>
        </authorList>
    </citation>
    <scope>NUCLEOTIDE SEQUENCE [LARGE SCALE GENOMIC DNA]</scope>
    <source>
        <strain evidence="2">Sxm20200214</strain>
        <tissue evidence="2">Leaf</tissue>
    </source>
</reference>
<name>A0A8X7QTM8_BRACI</name>